<dbReference type="Proteomes" id="UP000187203">
    <property type="component" value="Unassembled WGS sequence"/>
</dbReference>
<evidence type="ECO:0000313" key="7">
    <source>
        <dbReference type="EMBL" id="OMO52446.1"/>
    </source>
</evidence>
<dbReference type="PANTHER" id="PTHR23291">
    <property type="entry name" value="BAX INHIBITOR-RELATED"/>
    <property type="match status" value="1"/>
</dbReference>
<evidence type="ECO:0000256" key="3">
    <source>
        <dbReference type="ARBA" id="ARBA00022692"/>
    </source>
</evidence>
<organism evidence="7 8">
    <name type="scientific">Corchorus olitorius</name>
    <dbReference type="NCBI Taxonomy" id="93759"/>
    <lineage>
        <taxon>Eukaryota</taxon>
        <taxon>Viridiplantae</taxon>
        <taxon>Streptophyta</taxon>
        <taxon>Embryophyta</taxon>
        <taxon>Tracheophyta</taxon>
        <taxon>Spermatophyta</taxon>
        <taxon>Magnoliopsida</taxon>
        <taxon>eudicotyledons</taxon>
        <taxon>Gunneridae</taxon>
        <taxon>Pentapetalae</taxon>
        <taxon>rosids</taxon>
        <taxon>malvids</taxon>
        <taxon>Malvales</taxon>
        <taxon>Malvaceae</taxon>
        <taxon>Grewioideae</taxon>
        <taxon>Apeibeae</taxon>
        <taxon>Corchorus</taxon>
    </lineage>
</organism>
<keyword evidence="4 6" id="KW-1133">Transmembrane helix</keyword>
<feature type="transmembrane region" description="Helical" evidence="6">
    <location>
        <begin position="153"/>
        <end position="180"/>
    </location>
</feature>
<feature type="transmembrane region" description="Helical" evidence="6">
    <location>
        <begin position="70"/>
        <end position="88"/>
    </location>
</feature>
<comment type="caution">
    <text evidence="6">Lacks conserved residue(s) required for the propagation of feature annotation.</text>
</comment>
<name>A0A1R3G2Z5_9ROSI</name>
<comment type="subcellular location">
    <subcellularLocation>
        <location evidence="1">Membrane</location>
        <topology evidence="1">Multi-pass membrane protein</topology>
    </subcellularLocation>
</comment>
<dbReference type="AlphaFoldDB" id="A0A1R3G2Z5"/>
<proteinExistence type="inferred from homology"/>
<comment type="similarity">
    <text evidence="2 6">Belongs to the BI1 family.</text>
</comment>
<feature type="transmembrane region" description="Helical" evidence="6">
    <location>
        <begin position="100"/>
        <end position="119"/>
    </location>
</feature>
<protein>
    <submittedName>
        <fullName evidence="7">Bax inhibitor 1-related protein</fullName>
    </submittedName>
</protein>
<evidence type="ECO:0000256" key="5">
    <source>
        <dbReference type="ARBA" id="ARBA00023136"/>
    </source>
</evidence>
<dbReference type="STRING" id="93759.A0A1R3G2Z5"/>
<evidence type="ECO:0000313" key="8">
    <source>
        <dbReference type="Proteomes" id="UP000187203"/>
    </source>
</evidence>
<feature type="transmembrane region" description="Helical" evidence="6">
    <location>
        <begin position="125"/>
        <end position="146"/>
    </location>
</feature>
<dbReference type="GO" id="GO:0016020">
    <property type="term" value="C:membrane"/>
    <property type="evidence" value="ECO:0007669"/>
    <property type="project" value="UniProtKB-SubCell"/>
</dbReference>
<reference evidence="8" key="1">
    <citation type="submission" date="2013-09" db="EMBL/GenBank/DDBJ databases">
        <title>Corchorus olitorius genome sequencing.</title>
        <authorList>
            <person name="Alam M."/>
            <person name="Haque M.S."/>
            <person name="Islam M.S."/>
            <person name="Emdad E.M."/>
            <person name="Islam M.M."/>
            <person name="Ahmed B."/>
            <person name="Halim A."/>
            <person name="Hossen Q.M.M."/>
            <person name="Hossain M.Z."/>
            <person name="Ahmed R."/>
            <person name="Khan M.M."/>
            <person name="Islam R."/>
            <person name="Rashid M.M."/>
            <person name="Khan S.A."/>
            <person name="Rahman M.S."/>
            <person name="Alam M."/>
            <person name="Yahiya A.S."/>
            <person name="Khan M.S."/>
            <person name="Azam M.S."/>
            <person name="Haque T."/>
            <person name="Lashkar M.Z.H."/>
            <person name="Akhand A.I."/>
            <person name="Morshed G."/>
            <person name="Roy S."/>
            <person name="Uddin K.S."/>
            <person name="Rabeya T."/>
            <person name="Hossain A.S."/>
            <person name="Chowdhury A."/>
            <person name="Snigdha A.R."/>
            <person name="Mortoza M.S."/>
            <person name="Matin S.A."/>
            <person name="Hoque S.M.E."/>
            <person name="Islam M.K."/>
            <person name="Roy D.K."/>
            <person name="Haider R."/>
            <person name="Moosa M.M."/>
            <person name="Elias S.M."/>
            <person name="Hasan A.M."/>
            <person name="Jahan S."/>
            <person name="Shafiuddin M."/>
            <person name="Mahmood N."/>
            <person name="Shommy N.S."/>
        </authorList>
    </citation>
    <scope>NUCLEOTIDE SEQUENCE [LARGE SCALE GENOMIC DNA]</scope>
    <source>
        <strain evidence="8">cv. O-4</strain>
    </source>
</reference>
<dbReference type="Pfam" id="PF01027">
    <property type="entry name" value="Bax1-I"/>
    <property type="match status" value="1"/>
</dbReference>
<evidence type="ECO:0000256" key="6">
    <source>
        <dbReference type="RuleBase" id="RU004379"/>
    </source>
</evidence>
<dbReference type="InterPro" id="IPR006214">
    <property type="entry name" value="Bax_inhibitor_1-related"/>
</dbReference>
<evidence type="ECO:0000256" key="1">
    <source>
        <dbReference type="ARBA" id="ARBA00004141"/>
    </source>
</evidence>
<keyword evidence="3 6" id="KW-0812">Transmembrane</keyword>
<evidence type="ECO:0000256" key="2">
    <source>
        <dbReference type="ARBA" id="ARBA00010350"/>
    </source>
</evidence>
<keyword evidence="5 6" id="KW-0472">Membrane</keyword>
<evidence type="ECO:0000256" key="4">
    <source>
        <dbReference type="ARBA" id="ARBA00022989"/>
    </source>
</evidence>
<dbReference type="OrthoDB" id="1277691at2759"/>
<dbReference type="EMBL" id="AWUE01023852">
    <property type="protein sequence ID" value="OMO52446.1"/>
    <property type="molecule type" value="Genomic_DNA"/>
</dbReference>
<dbReference type="PANTHER" id="PTHR23291:SF32">
    <property type="entry name" value="BAX INHIBITOR 1"/>
    <property type="match status" value="1"/>
</dbReference>
<gene>
    <name evidence="7" type="ORF">COLO4_37177</name>
</gene>
<accession>A0A1R3G2Z5</accession>
<sequence length="185" mass="20438">MEVFSSFVLVISSSNWNLGILKLSRISARFSKRSISSQTGKFPQIYVYLTLCAALTKSAVGANLHILFQYWGNLTFLACIGIIIWLSFTPSHVERVSLDLMSFALFEGATIGTLIHLAIEVDLSVVAAAFVRTTLSFACSSGAALVARHKEYLYFGGMLSSGVSIPFVVVFCFCYLWWFLSPLHI</sequence>
<comment type="caution">
    <text evidence="7">The sequence shown here is derived from an EMBL/GenBank/DDBJ whole genome shotgun (WGS) entry which is preliminary data.</text>
</comment>
<keyword evidence="8" id="KW-1185">Reference proteome</keyword>